<evidence type="ECO:0000256" key="1">
    <source>
        <dbReference type="ARBA" id="ARBA00003195"/>
    </source>
</evidence>
<keyword evidence="13" id="KW-1015">Disulfide bond</keyword>
<dbReference type="EMBL" id="JBBJBU010000013">
    <property type="protein sequence ID" value="KAK7203087.1"/>
    <property type="molecule type" value="Genomic_DNA"/>
</dbReference>
<keyword evidence="10" id="KW-0249">Electron transport</keyword>
<evidence type="ECO:0000256" key="9">
    <source>
        <dbReference type="ARBA" id="ARBA00022792"/>
    </source>
</evidence>
<evidence type="ECO:0000256" key="2">
    <source>
        <dbReference type="ARBA" id="ARBA00004569"/>
    </source>
</evidence>
<evidence type="ECO:0000256" key="8">
    <source>
        <dbReference type="ARBA" id="ARBA00022660"/>
    </source>
</evidence>
<keyword evidence="8" id="KW-0679">Respiratory chain</keyword>
<evidence type="ECO:0000313" key="17">
    <source>
        <dbReference type="EMBL" id="KAK7203087.1"/>
    </source>
</evidence>
<evidence type="ECO:0000256" key="11">
    <source>
        <dbReference type="ARBA" id="ARBA00023128"/>
    </source>
</evidence>
<name>A0ABR1EZY2_9ASCO</name>
<evidence type="ECO:0000256" key="12">
    <source>
        <dbReference type="ARBA" id="ARBA00023136"/>
    </source>
</evidence>
<dbReference type="Proteomes" id="UP001498771">
    <property type="component" value="Unassembled WGS sequence"/>
</dbReference>
<protein>
    <recommendedName>
        <fullName evidence="6">NADH dehydrogenase [ubiquinone] iron-sulfur protein 5</fullName>
    </recommendedName>
    <alternativeName>
        <fullName evidence="14">Complex I-15 kDa</fullName>
    </alternativeName>
    <alternativeName>
        <fullName evidence="15">NADH-ubiquinone oxidoreductase 15 kDa subunit</fullName>
    </alternativeName>
</protein>
<comment type="subunit">
    <text evidence="5">Mammalian complex I is composed of 45 different subunits. This is a component of the iron-sulfur (IP) fragment of the enzyme.</text>
</comment>
<organism evidence="17 18">
    <name type="scientific">Myxozyma melibiosi</name>
    <dbReference type="NCBI Taxonomy" id="54550"/>
    <lineage>
        <taxon>Eukaryota</taxon>
        <taxon>Fungi</taxon>
        <taxon>Dikarya</taxon>
        <taxon>Ascomycota</taxon>
        <taxon>Saccharomycotina</taxon>
        <taxon>Lipomycetes</taxon>
        <taxon>Lipomycetales</taxon>
        <taxon>Lipomycetaceae</taxon>
        <taxon>Myxozyma</taxon>
    </lineage>
</organism>
<evidence type="ECO:0000256" key="3">
    <source>
        <dbReference type="ARBA" id="ARBA00004637"/>
    </source>
</evidence>
<evidence type="ECO:0000256" key="14">
    <source>
        <dbReference type="ARBA" id="ARBA00031222"/>
    </source>
</evidence>
<comment type="subcellular location">
    <subcellularLocation>
        <location evidence="3">Mitochondrion inner membrane</location>
        <topology evidence="3">Peripheral membrane protein</topology>
    </subcellularLocation>
    <subcellularLocation>
        <location evidence="2">Mitochondrion intermembrane space</location>
    </subcellularLocation>
</comment>
<feature type="region of interest" description="Disordered" evidence="16">
    <location>
        <begin position="67"/>
        <end position="89"/>
    </location>
</feature>
<feature type="compositionally biased region" description="Basic and acidic residues" evidence="16">
    <location>
        <begin position="67"/>
        <end position="77"/>
    </location>
</feature>
<comment type="similarity">
    <text evidence="4">Belongs to the complex I NDUFS5 subunit family.</text>
</comment>
<evidence type="ECO:0000256" key="7">
    <source>
        <dbReference type="ARBA" id="ARBA00022448"/>
    </source>
</evidence>
<dbReference type="CDD" id="cd24141">
    <property type="entry name" value="NDUFS5-like"/>
    <property type="match status" value="1"/>
</dbReference>
<keyword evidence="18" id="KW-1185">Reference proteome</keyword>
<dbReference type="PANTHER" id="PTHR15224:SF1">
    <property type="entry name" value="NADH DEHYDROGENASE [UBIQUINONE] IRON-SULFUR PROTEIN 5"/>
    <property type="match status" value="1"/>
</dbReference>
<dbReference type="Pfam" id="PF10200">
    <property type="entry name" value="Ndufs5"/>
    <property type="match status" value="1"/>
</dbReference>
<evidence type="ECO:0000256" key="6">
    <source>
        <dbReference type="ARBA" id="ARBA00013482"/>
    </source>
</evidence>
<evidence type="ECO:0000256" key="13">
    <source>
        <dbReference type="ARBA" id="ARBA00023157"/>
    </source>
</evidence>
<keyword evidence="11" id="KW-0496">Mitochondrion</keyword>
<dbReference type="PANTHER" id="PTHR15224">
    <property type="entry name" value="NADH DEHYDROGENASE [UBIQUINONE] IRON-SULFUR PROTEIN 5"/>
    <property type="match status" value="1"/>
</dbReference>
<dbReference type="GeneID" id="90040943"/>
<keyword evidence="12" id="KW-0472">Membrane</keyword>
<gene>
    <name evidence="17" type="ORF">BZA70DRAFT_81344</name>
</gene>
<comment type="caution">
    <text evidence="17">The sequence shown here is derived from an EMBL/GenBank/DDBJ whole genome shotgun (WGS) entry which is preliminary data.</text>
</comment>
<evidence type="ECO:0000256" key="15">
    <source>
        <dbReference type="ARBA" id="ARBA00032739"/>
    </source>
</evidence>
<evidence type="ECO:0000256" key="4">
    <source>
        <dbReference type="ARBA" id="ARBA00007372"/>
    </source>
</evidence>
<evidence type="ECO:0000256" key="5">
    <source>
        <dbReference type="ARBA" id="ARBA00011261"/>
    </source>
</evidence>
<keyword evidence="9" id="KW-0999">Mitochondrion inner membrane</keyword>
<proteinExistence type="inferred from homology"/>
<evidence type="ECO:0000256" key="10">
    <source>
        <dbReference type="ARBA" id="ARBA00022982"/>
    </source>
</evidence>
<dbReference type="RefSeq" id="XP_064766120.1">
    <property type="nucleotide sequence ID" value="XM_064915431.1"/>
</dbReference>
<reference evidence="17 18" key="1">
    <citation type="submission" date="2024-03" db="EMBL/GenBank/DDBJ databases">
        <title>Genome-scale model development and genomic sequencing of the oleaginous clade Lipomyces.</title>
        <authorList>
            <consortium name="Lawrence Berkeley National Laboratory"/>
            <person name="Czajka J.J."/>
            <person name="Han Y."/>
            <person name="Kim J."/>
            <person name="Mondo S.J."/>
            <person name="Hofstad B.A."/>
            <person name="Robles A."/>
            <person name="Haridas S."/>
            <person name="Riley R."/>
            <person name="LaButti K."/>
            <person name="Pangilinan J."/>
            <person name="Andreopoulos W."/>
            <person name="Lipzen A."/>
            <person name="Yan J."/>
            <person name="Wang M."/>
            <person name="Ng V."/>
            <person name="Grigoriev I.V."/>
            <person name="Spatafora J.W."/>
            <person name="Magnuson J.K."/>
            <person name="Baker S.E."/>
            <person name="Pomraning K.R."/>
        </authorList>
    </citation>
    <scope>NUCLEOTIDE SEQUENCE [LARGE SCALE GENOMIC DNA]</scope>
    <source>
        <strain evidence="17 18">Phaff 52-87</strain>
    </source>
</reference>
<comment type="function">
    <text evidence="1">Accessory subunit of the mitochondrial membrane respiratory chain NADH dehydrogenase (Complex I), that is believed not to be involved in catalysis. Complex I functions in the transfer of electrons from NADH to the respiratory chain. The immediate electron acceptor for the enzyme is believed to be ubiquinone.</text>
</comment>
<evidence type="ECO:0000256" key="16">
    <source>
        <dbReference type="SAM" id="MobiDB-lite"/>
    </source>
</evidence>
<evidence type="ECO:0000313" key="18">
    <source>
        <dbReference type="Proteomes" id="UP001498771"/>
    </source>
</evidence>
<accession>A0ABR1EZY2</accession>
<dbReference type="InterPro" id="IPR019342">
    <property type="entry name" value="NADH_UbQ_OxRdtase_FeS-su5"/>
</dbReference>
<keyword evidence="7" id="KW-0813">Transport</keyword>
<sequence length="89" mass="9978">MSSGFGMKGGVGRCYNNFTDLIQCYKDTRAGLIAGTECSLPRGDYMECIHHTKEKARLNEIREEVLNQKKKKGESTRLPRRGLVSLGDL</sequence>